<dbReference type="Proteomes" id="UP001362999">
    <property type="component" value="Unassembled WGS sequence"/>
</dbReference>
<keyword evidence="3" id="KW-1185">Reference proteome</keyword>
<dbReference type="EMBL" id="JAWWNJ010000004">
    <property type="protein sequence ID" value="KAK7058220.1"/>
    <property type="molecule type" value="Genomic_DNA"/>
</dbReference>
<evidence type="ECO:0000256" key="1">
    <source>
        <dbReference type="SAM" id="Phobius"/>
    </source>
</evidence>
<organism evidence="2 3">
    <name type="scientific">Favolaschia claudopus</name>
    <dbReference type="NCBI Taxonomy" id="2862362"/>
    <lineage>
        <taxon>Eukaryota</taxon>
        <taxon>Fungi</taxon>
        <taxon>Dikarya</taxon>
        <taxon>Basidiomycota</taxon>
        <taxon>Agaricomycotina</taxon>
        <taxon>Agaricomycetes</taxon>
        <taxon>Agaricomycetidae</taxon>
        <taxon>Agaricales</taxon>
        <taxon>Marasmiineae</taxon>
        <taxon>Mycenaceae</taxon>
        <taxon>Favolaschia</taxon>
    </lineage>
</organism>
<name>A0AAW0E395_9AGAR</name>
<evidence type="ECO:0000313" key="3">
    <source>
        <dbReference type="Proteomes" id="UP001362999"/>
    </source>
</evidence>
<feature type="transmembrane region" description="Helical" evidence="1">
    <location>
        <begin position="56"/>
        <end position="77"/>
    </location>
</feature>
<keyword evidence="1" id="KW-1133">Transmembrane helix</keyword>
<keyword evidence="1" id="KW-0812">Transmembrane</keyword>
<accession>A0AAW0E395</accession>
<keyword evidence="1" id="KW-0472">Membrane</keyword>
<feature type="transmembrane region" description="Helical" evidence="1">
    <location>
        <begin position="250"/>
        <end position="271"/>
    </location>
</feature>
<feature type="transmembrane region" description="Helical" evidence="1">
    <location>
        <begin position="20"/>
        <end position="44"/>
    </location>
</feature>
<feature type="transmembrane region" description="Helical" evidence="1">
    <location>
        <begin position="137"/>
        <end position="159"/>
    </location>
</feature>
<sequence length="325" mass="35951">MFSPSFLSNFKTSMASEIQLVPVSLATVALESCFYGGFLVLAIMSMCLLVRRRARWLSPTFLGAIGMCITITAHWIITVDRSFQAFLFFQNGTYPLGFYGDLSQITEVVKSAFCLTTLIIGDTIIIHRLWIIWDKRLIVVIFPMLSLLGLVVCSVGITYQFTRDKTGQSVFLSDASRWITSDAVFTICTNIYSTTFISWRMWKVGRGMQPIGGIRIQARSSVLAIIVESAAIYTTWSIFFFATYQSKSNLQFIAIDCLPAITGIACMLIHVRIGLGWAHQGSQAEAFESTGPLSISIAQHTHTAIEDFTVLEIGKLGVGGEKDAV</sequence>
<feature type="transmembrane region" description="Helical" evidence="1">
    <location>
        <begin position="179"/>
        <end position="202"/>
    </location>
</feature>
<reference evidence="2 3" key="1">
    <citation type="journal article" date="2024" name="J Genomics">
        <title>Draft genome sequencing and assembly of Favolaschia claudopus CIRM-BRFM 2984 isolated from oak limbs.</title>
        <authorList>
            <person name="Navarro D."/>
            <person name="Drula E."/>
            <person name="Chaduli D."/>
            <person name="Cazenave R."/>
            <person name="Ahrendt S."/>
            <person name="Wang J."/>
            <person name="Lipzen A."/>
            <person name="Daum C."/>
            <person name="Barry K."/>
            <person name="Grigoriev I.V."/>
            <person name="Favel A."/>
            <person name="Rosso M.N."/>
            <person name="Martin F."/>
        </authorList>
    </citation>
    <scope>NUCLEOTIDE SEQUENCE [LARGE SCALE GENOMIC DNA]</scope>
    <source>
        <strain evidence="2 3">CIRM-BRFM 2984</strain>
    </source>
</reference>
<protein>
    <submittedName>
        <fullName evidence="2">Uncharacterized protein</fullName>
    </submittedName>
</protein>
<feature type="transmembrane region" description="Helical" evidence="1">
    <location>
        <begin position="222"/>
        <end position="244"/>
    </location>
</feature>
<proteinExistence type="predicted"/>
<comment type="caution">
    <text evidence="2">The sequence shown here is derived from an EMBL/GenBank/DDBJ whole genome shotgun (WGS) entry which is preliminary data.</text>
</comment>
<dbReference type="AlphaFoldDB" id="A0AAW0E395"/>
<feature type="transmembrane region" description="Helical" evidence="1">
    <location>
        <begin position="108"/>
        <end position="130"/>
    </location>
</feature>
<gene>
    <name evidence="2" type="ORF">R3P38DRAFT_2681330</name>
</gene>
<evidence type="ECO:0000313" key="2">
    <source>
        <dbReference type="EMBL" id="KAK7058220.1"/>
    </source>
</evidence>